<accession>A0AAV7EWG3</accession>
<evidence type="ECO:0000313" key="2">
    <source>
        <dbReference type="EMBL" id="KAG9453172.1"/>
    </source>
</evidence>
<keyword evidence="3" id="KW-1185">Reference proteome</keyword>
<feature type="domain" description="Retrovirus-related Pol polyprotein from transposon TNT 1-94-like beta-barrel" evidence="1">
    <location>
        <begin position="226"/>
        <end position="272"/>
    </location>
</feature>
<organism evidence="2 3">
    <name type="scientific">Aristolochia fimbriata</name>
    <name type="common">White veined hardy Dutchman's pipe vine</name>
    <dbReference type="NCBI Taxonomy" id="158543"/>
    <lineage>
        <taxon>Eukaryota</taxon>
        <taxon>Viridiplantae</taxon>
        <taxon>Streptophyta</taxon>
        <taxon>Embryophyta</taxon>
        <taxon>Tracheophyta</taxon>
        <taxon>Spermatophyta</taxon>
        <taxon>Magnoliopsida</taxon>
        <taxon>Magnoliidae</taxon>
        <taxon>Piperales</taxon>
        <taxon>Aristolochiaceae</taxon>
        <taxon>Aristolochia</taxon>
    </lineage>
</organism>
<dbReference type="EMBL" id="JAINDJ010000003">
    <property type="protein sequence ID" value="KAG9453172.1"/>
    <property type="molecule type" value="Genomic_DNA"/>
</dbReference>
<dbReference type="InterPro" id="IPR054722">
    <property type="entry name" value="PolX-like_BBD"/>
</dbReference>
<proteinExistence type="predicted"/>
<dbReference type="AlphaFoldDB" id="A0AAV7EWG3"/>
<protein>
    <recommendedName>
        <fullName evidence="1">Retrovirus-related Pol polyprotein from transposon TNT 1-94-like beta-barrel domain-containing protein</fullName>
    </recommendedName>
</protein>
<evidence type="ECO:0000313" key="3">
    <source>
        <dbReference type="Proteomes" id="UP000825729"/>
    </source>
</evidence>
<gene>
    <name evidence="2" type="ORF">H6P81_006076</name>
</gene>
<comment type="caution">
    <text evidence="2">The sequence shown here is derived from an EMBL/GenBank/DDBJ whole genome shotgun (WGS) entry which is preliminary data.</text>
</comment>
<name>A0AAV7EWG3_ARIFI</name>
<reference evidence="2 3" key="1">
    <citation type="submission" date="2021-07" db="EMBL/GenBank/DDBJ databases">
        <title>The Aristolochia fimbriata genome: insights into angiosperm evolution, floral development and chemical biosynthesis.</title>
        <authorList>
            <person name="Jiao Y."/>
        </authorList>
    </citation>
    <scope>NUCLEOTIDE SEQUENCE [LARGE SCALE GENOMIC DNA]</scope>
    <source>
        <strain evidence="2">IBCAS-2021</strain>
        <tissue evidence="2">Leaf</tissue>
    </source>
</reference>
<dbReference type="Pfam" id="PF22936">
    <property type="entry name" value="Pol_BBD"/>
    <property type="match status" value="1"/>
</dbReference>
<evidence type="ECO:0000259" key="1">
    <source>
        <dbReference type="Pfam" id="PF22936"/>
    </source>
</evidence>
<dbReference type="Proteomes" id="UP000825729">
    <property type="component" value="Unassembled WGS sequence"/>
</dbReference>
<sequence>MISIETSEPSSAKALEEWEINNSRAITQLASVVSPSISSQVGKFEFAVDAWSFMEKVMDPKFECDKDTLLLQRYIDEIKLVQLLMALRDDYEFVRSSMLHRSPLPFIESALSELLSEETRRLTRGPLALLYVPLRPFWLLLLGAPLVPLRLSLFTYPKLKNSPPTTTARHSTAASASSVVPTCAELPSSSTLTALDVQDMITKALSGLGQGTSALTLSAHSGKSSWIIDSGASNHMSSDSSLFVSTTPSCFSPICTVDGSKLSVSHVGSICAPSGFRLSDVLWSKVIIELNLCWLVM</sequence>